<comment type="caution">
    <text evidence="4">The sequence shown here is derived from an EMBL/GenBank/DDBJ whole genome shotgun (WGS) entry which is preliminary data.</text>
</comment>
<dbReference type="InterPro" id="IPR009000">
    <property type="entry name" value="Transl_B-barrel_sf"/>
</dbReference>
<name>A0A2A9CSV0_9ACTN</name>
<evidence type="ECO:0000313" key="4">
    <source>
        <dbReference type="EMBL" id="PFG17517.1"/>
    </source>
</evidence>
<dbReference type="SMART" id="SM00889">
    <property type="entry name" value="EFG_IV"/>
    <property type="match status" value="1"/>
</dbReference>
<dbReference type="InterPro" id="IPR020568">
    <property type="entry name" value="Ribosomal_Su5_D2-typ_SF"/>
</dbReference>
<dbReference type="InterPro" id="IPR035649">
    <property type="entry name" value="EFG_V"/>
</dbReference>
<dbReference type="Gene3D" id="3.30.230.10">
    <property type="match status" value="1"/>
</dbReference>
<keyword evidence="5" id="KW-1185">Reference proteome</keyword>
<feature type="domain" description="Tr-type G" evidence="3">
    <location>
        <begin position="16"/>
        <end position="275"/>
    </location>
</feature>
<evidence type="ECO:0000313" key="5">
    <source>
        <dbReference type="Proteomes" id="UP000226079"/>
    </source>
</evidence>
<organism evidence="4 5">
    <name type="scientific">Propionicimonas paludicola</name>
    <dbReference type="NCBI Taxonomy" id="185243"/>
    <lineage>
        <taxon>Bacteria</taxon>
        <taxon>Bacillati</taxon>
        <taxon>Actinomycetota</taxon>
        <taxon>Actinomycetes</taxon>
        <taxon>Propionibacteriales</taxon>
        <taxon>Nocardioidaceae</taxon>
        <taxon>Propionicimonas</taxon>
    </lineage>
</organism>
<dbReference type="SUPFAM" id="SSF54980">
    <property type="entry name" value="EF-G C-terminal domain-like"/>
    <property type="match status" value="2"/>
</dbReference>
<dbReference type="FunFam" id="3.30.70.240:FF:000001">
    <property type="entry name" value="Elongation factor G"/>
    <property type="match status" value="1"/>
</dbReference>
<proteinExistence type="predicted"/>
<dbReference type="PROSITE" id="PS51722">
    <property type="entry name" value="G_TR_2"/>
    <property type="match status" value="1"/>
</dbReference>
<dbReference type="InterPro" id="IPR005225">
    <property type="entry name" value="Small_GTP-bd"/>
</dbReference>
<dbReference type="EMBL" id="PDJC01000001">
    <property type="protein sequence ID" value="PFG17517.1"/>
    <property type="molecule type" value="Genomic_DNA"/>
</dbReference>
<dbReference type="InterPro" id="IPR041095">
    <property type="entry name" value="EFG_II"/>
</dbReference>
<evidence type="ECO:0000256" key="2">
    <source>
        <dbReference type="ARBA" id="ARBA00023134"/>
    </source>
</evidence>
<dbReference type="InterPro" id="IPR027417">
    <property type="entry name" value="P-loop_NTPase"/>
</dbReference>
<dbReference type="NCBIfam" id="TIGR00231">
    <property type="entry name" value="small_GTP"/>
    <property type="match status" value="1"/>
</dbReference>
<dbReference type="Gene3D" id="3.40.50.300">
    <property type="entry name" value="P-loop containing nucleotide triphosphate hydrolases"/>
    <property type="match status" value="1"/>
</dbReference>
<dbReference type="FunFam" id="3.30.230.10:FF:000003">
    <property type="entry name" value="Elongation factor G"/>
    <property type="match status" value="1"/>
</dbReference>
<dbReference type="InterPro" id="IPR047872">
    <property type="entry name" value="EFG_IV"/>
</dbReference>
<dbReference type="GO" id="GO:0003924">
    <property type="term" value="F:GTPase activity"/>
    <property type="evidence" value="ECO:0007669"/>
    <property type="project" value="InterPro"/>
</dbReference>
<dbReference type="PANTHER" id="PTHR43261:SF6">
    <property type="entry name" value="ELONGATION FACTOR G-LIKE PROTEIN"/>
    <property type="match status" value="1"/>
</dbReference>
<dbReference type="InterPro" id="IPR035647">
    <property type="entry name" value="EFG_III/V"/>
</dbReference>
<dbReference type="Proteomes" id="UP000226079">
    <property type="component" value="Unassembled WGS sequence"/>
</dbReference>
<dbReference type="Gene3D" id="3.30.70.240">
    <property type="match status" value="1"/>
</dbReference>
<dbReference type="GO" id="GO:0003746">
    <property type="term" value="F:translation elongation factor activity"/>
    <property type="evidence" value="ECO:0007669"/>
    <property type="project" value="UniProtKB-KW"/>
</dbReference>
<protein>
    <submittedName>
        <fullName evidence="4">Elongation factor G</fullName>
    </submittedName>
</protein>
<dbReference type="InterPro" id="IPR000795">
    <property type="entry name" value="T_Tr_GTP-bd_dom"/>
</dbReference>
<sequence>MSSKMSAASLQVSSPDDVRNVVLIGNAGSGKTSLFEQLLKSRLVGYRGEKEDAERAAQLYLASLVTGDVLVNLLDAPGHPDFVGELRAGIRAADAAIFVISAADGIDGAAQALWEECTAANLPRIIALTKLDAGHADFDASVAEAQAKFGEGVLPTHVPTLSAPGVIAGNIGLLSLEEHDYSSGEVVNRKLTSDDSHVETWRGPLIEAIIQEAEDDSLMDRYLSGEELDTEYLLDDLRKAVATANLYPVLPVASNTGVGVEELLRLIEHGFPTPSLHPNPSATTPAGAELPVPPTDPSAPLVAQVIRTTTDPFAGRLSMVRVFSGTLKAEELVHISGHHASADDAHPDHDNEERIGLIQAAVGTELKPRNTAIAGEIVMVPKLTTAETGDTISAKDHPALVEPWALPEPLLPLAIRAATRNDEDKLSGALQRLAVEDTTVRLDRGGSDQLVLWTTGQAHADLLLARLVDRYGVKVEQEDLKIPLRETFIAKLTALGRHVKQSGGHGQYAVCNLEIEPLPRGGGFEFVDKVVGGAVPRQFIPSVEKGVRTQLEKGVLAGFPMVDVRVTLFDGKSHSVDSSDMAFQLAGSLAMKEAANPKTVALLEPLDLVTVIVGEEYLGAVMNDLTGRRGQLLGTDSEGHKAIIRALVPQLELARYAIDLRGIAHGSGSFSREFHGYELLPSNLTEKFAKSN</sequence>
<dbReference type="Pfam" id="PF00009">
    <property type="entry name" value="GTP_EFTU"/>
    <property type="match status" value="1"/>
</dbReference>
<dbReference type="Pfam" id="PF03764">
    <property type="entry name" value="EFG_IV"/>
    <property type="match status" value="1"/>
</dbReference>
<dbReference type="InterPro" id="IPR005517">
    <property type="entry name" value="Transl_elong_EFG/EF2_IV"/>
</dbReference>
<dbReference type="SUPFAM" id="SSF54211">
    <property type="entry name" value="Ribosomal protein S5 domain 2-like"/>
    <property type="match status" value="1"/>
</dbReference>
<evidence type="ECO:0000256" key="1">
    <source>
        <dbReference type="ARBA" id="ARBA00022741"/>
    </source>
</evidence>
<dbReference type="InterPro" id="IPR000640">
    <property type="entry name" value="EFG_V-like"/>
</dbReference>
<dbReference type="Pfam" id="PF22042">
    <property type="entry name" value="EF-G_D2"/>
    <property type="match status" value="1"/>
</dbReference>
<dbReference type="NCBIfam" id="NF009377">
    <property type="entry name" value="PRK12740.1-1"/>
    <property type="match status" value="1"/>
</dbReference>
<dbReference type="InterPro" id="IPR053905">
    <property type="entry name" value="EF-G-like_DII"/>
</dbReference>
<dbReference type="CDD" id="cd03713">
    <property type="entry name" value="EFG_mtEFG_C"/>
    <property type="match status" value="1"/>
</dbReference>
<dbReference type="AlphaFoldDB" id="A0A2A9CSV0"/>
<dbReference type="SUPFAM" id="SSF52540">
    <property type="entry name" value="P-loop containing nucleoside triphosphate hydrolases"/>
    <property type="match status" value="1"/>
</dbReference>
<keyword evidence="4" id="KW-0251">Elongation factor</keyword>
<dbReference type="RefSeq" id="WP_211283349.1">
    <property type="nucleotide sequence ID" value="NZ_PDJC01000001.1"/>
</dbReference>
<reference evidence="4 5" key="1">
    <citation type="submission" date="2017-10" db="EMBL/GenBank/DDBJ databases">
        <title>Sequencing the genomes of 1000 actinobacteria strains.</title>
        <authorList>
            <person name="Klenk H.-P."/>
        </authorList>
    </citation>
    <scope>NUCLEOTIDE SEQUENCE [LARGE SCALE GENOMIC DNA]</scope>
    <source>
        <strain evidence="4 5">DSM 15597</strain>
    </source>
</reference>
<dbReference type="PANTHER" id="PTHR43261">
    <property type="entry name" value="TRANSLATION ELONGATION FACTOR G-RELATED"/>
    <property type="match status" value="1"/>
</dbReference>
<dbReference type="GO" id="GO:0005525">
    <property type="term" value="F:GTP binding"/>
    <property type="evidence" value="ECO:0007669"/>
    <property type="project" value="UniProtKB-KW"/>
</dbReference>
<keyword evidence="2" id="KW-0342">GTP-binding</keyword>
<dbReference type="Pfam" id="PF00679">
    <property type="entry name" value="EFG_C"/>
    <property type="match status" value="1"/>
</dbReference>
<dbReference type="SUPFAM" id="SSF50447">
    <property type="entry name" value="Translation proteins"/>
    <property type="match status" value="1"/>
</dbReference>
<dbReference type="CDD" id="cd01434">
    <property type="entry name" value="EFG_mtEFG1_IV"/>
    <property type="match status" value="1"/>
</dbReference>
<dbReference type="NCBIfam" id="NF009381">
    <property type="entry name" value="PRK12740.1-5"/>
    <property type="match status" value="1"/>
</dbReference>
<dbReference type="SMART" id="SM00838">
    <property type="entry name" value="EFG_C"/>
    <property type="match status" value="1"/>
</dbReference>
<dbReference type="Gene3D" id="3.30.70.870">
    <property type="entry name" value="Elongation Factor G (Translational Gtpase), domain 3"/>
    <property type="match status" value="1"/>
</dbReference>
<dbReference type="Pfam" id="PF14492">
    <property type="entry name" value="EFG_III"/>
    <property type="match status" value="1"/>
</dbReference>
<gene>
    <name evidence="4" type="ORF">ATK74_2090</name>
</gene>
<keyword evidence="4" id="KW-0648">Protein biosynthesis</keyword>
<dbReference type="Gene3D" id="2.40.30.10">
    <property type="entry name" value="Translation factors"/>
    <property type="match status" value="1"/>
</dbReference>
<keyword evidence="1" id="KW-0547">Nucleotide-binding</keyword>
<dbReference type="PRINTS" id="PR00315">
    <property type="entry name" value="ELONGATNFCT"/>
</dbReference>
<accession>A0A2A9CSV0</accession>
<dbReference type="GO" id="GO:0032790">
    <property type="term" value="P:ribosome disassembly"/>
    <property type="evidence" value="ECO:0007669"/>
    <property type="project" value="TreeGrafter"/>
</dbReference>
<evidence type="ECO:0000259" key="3">
    <source>
        <dbReference type="PROSITE" id="PS51722"/>
    </source>
</evidence>
<dbReference type="InterPro" id="IPR014721">
    <property type="entry name" value="Ribsml_uS5_D2-typ_fold_subgr"/>
</dbReference>